<keyword evidence="3" id="KW-1185">Reference proteome</keyword>
<feature type="transmembrane region" description="Helical" evidence="1">
    <location>
        <begin position="398"/>
        <end position="419"/>
    </location>
</feature>
<feature type="transmembrane region" description="Helical" evidence="1">
    <location>
        <begin position="192"/>
        <end position="211"/>
    </location>
</feature>
<evidence type="ECO:0000313" key="2">
    <source>
        <dbReference type="EMBL" id="MFC5269768.1"/>
    </source>
</evidence>
<evidence type="ECO:0000313" key="3">
    <source>
        <dbReference type="Proteomes" id="UP001596161"/>
    </source>
</evidence>
<protein>
    <submittedName>
        <fullName evidence="2">Cytochrome C oxidase subunit I</fullName>
    </submittedName>
</protein>
<feature type="transmembrane region" description="Helical" evidence="1">
    <location>
        <begin position="148"/>
        <end position="172"/>
    </location>
</feature>
<name>A0ABW0E613_9BACT</name>
<feature type="transmembrane region" description="Helical" evidence="1">
    <location>
        <begin position="112"/>
        <end position="136"/>
    </location>
</feature>
<dbReference type="InterPro" id="IPR036927">
    <property type="entry name" value="Cyt_c_oxase-like_su1_sf"/>
</dbReference>
<dbReference type="Proteomes" id="UP001596161">
    <property type="component" value="Unassembled WGS sequence"/>
</dbReference>
<feature type="transmembrane region" description="Helical" evidence="1">
    <location>
        <begin position="313"/>
        <end position="333"/>
    </location>
</feature>
<dbReference type="RefSeq" id="WP_378016148.1">
    <property type="nucleotide sequence ID" value="NZ_JBHSKT010000002.1"/>
</dbReference>
<feature type="transmembrane region" description="Helical" evidence="1">
    <location>
        <begin position="223"/>
        <end position="242"/>
    </location>
</feature>
<reference evidence="3" key="1">
    <citation type="journal article" date="2019" name="Int. J. Syst. Evol. Microbiol.">
        <title>The Global Catalogue of Microorganisms (GCM) 10K type strain sequencing project: providing services to taxonomists for standard genome sequencing and annotation.</title>
        <authorList>
            <consortium name="The Broad Institute Genomics Platform"/>
            <consortium name="The Broad Institute Genome Sequencing Center for Infectious Disease"/>
            <person name="Wu L."/>
            <person name="Ma J."/>
        </authorList>
    </citation>
    <scope>NUCLEOTIDE SEQUENCE [LARGE SCALE GENOMIC DNA]</scope>
    <source>
        <strain evidence="3">KACC 12602</strain>
    </source>
</reference>
<evidence type="ECO:0000256" key="1">
    <source>
        <dbReference type="SAM" id="Phobius"/>
    </source>
</evidence>
<feature type="transmembrane region" description="Helical" evidence="1">
    <location>
        <begin position="55"/>
        <end position="77"/>
    </location>
</feature>
<gene>
    <name evidence="2" type="ORF">ACFPIB_04040</name>
</gene>
<feature type="transmembrane region" description="Helical" evidence="1">
    <location>
        <begin position="12"/>
        <end position="35"/>
    </location>
</feature>
<sequence length="448" mass="50431">MDMISKTQQTGKWVVLPHYAFAALAFLALNVLLLFSTDAFGGHFFHPKLLTLTHIAALGWGTMIIFGALYQLLPVILEVPLYSAKLAKITFTLLASGTVLLAWAFWNFQVHWPLHVAGCALVLAFLLFNLNVMFTVRQVKKWAIETDFISTSGIWLFITGVIGLLMAINFQFPFLPESHLHYLKLHAHVGMAGWFLLLIIGVGSKLLPMFLLSHHVGTKKLHISYYLINLGLVLFAADHLFFHTPYYFVYGLLVGLGMVLFALFVLDAYRKRVRKNQDAGMQQSLLAVVLMALPIVMVVAVSELVNMPEKLRLHLYLVYGISIFMGFISALILGQTFKTLPFIIWMHQYQHLVGKQPVPQPKDLYSDGLVKMQNYTYLGGFVVLLVGTALYHQKLILFGGSLLFFTALLYCGQVFKMLFMSFSSPKLIENTIGANQTVSSAKEVYHEK</sequence>
<feature type="transmembrane region" description="Helical" evidence="1">
    <location>
        <begin position="375"/>
        <end position="392"/>
    </location>
</feature>
<keyword evidence="1" id="KW-1133">Transmembrane helix</keyword>
<dbReference type="SUPFAM" id="SSF81442">
    <property type="entry name" value="Cytochrome c oxidase subunit I-like"/>
    <property type="match status" value="1"/>
</dbReference>
<feature type="transmembrane region" description="Helical" evidence="1">
    <location>
        <begin position="248"/>
        <end position="269"/>
    </location>
</feature>
<dbReference type="EMBL" id="JBHSKT010000002">
    <property type="protein sequence ID" value="MFC5269768.1"/>
    <property type="molecule type" value="Genomic_DNA"/>
</dbReference>
<organism evidence="2 3">
    <name type="scientific">Adhaeribacter terreus</name>
    <dbReference type="NCBI Taxonomy" id="529703"/>
    <lineage>
        <taxon>Bacteria</taxon>
        <taxon>Pseudomonadati</taxon>
        <taxon>Bacteroidota</taxon>
        <taxon>Cytophagia</taxon>
        <taxon>Cytophagales</taxon>
        <taxon>Hymenobacteraceae</taxon>
        <taxon>Adhaeribacter</taxon>
    </lineage>
</organism>
<comment type="caution">
    <text evidence="2">The sequence shown here is derived from an EMBL/GenBank/DDBJ whole genome shotgun (WGS) entry which is preliminary data.</text>
</comment>
<feature type="transmembrane region" description="Helical" evidence="1">
    <location>
        <begin position="89"/>
        <end position="106"/>
    </location>
</feature>
<dbReference type="Gene3D" id="1.20.210.10">
    <property type="entry name" value="Cytochrome c oxidase-like, subunit I domain"/>
    <property type="match status" value="2"/>
</dbReference>
<accession>A0ABW0E613</accession>
<keyword evidence="1" id="KW-0812">Transmembrane</keyword>
<keyword evidence="1" id="KW-0472">Membrane</keyword>
<proteinExistence type="predicted"/>
<feature type="transmembrane region" description="Helical" evidence="1">
    <location>
        <begin position="281"/>
        <end position="301"/>
    </location>
</feature>